<proteinExistence type="predicted"/>
<dbReference type="EMBL" id="VIFX01000011">
    <property type="protein sequence ID" value="TQR86586.1"/>
    <property type="molecule type" value="Genomic_DNA"/>
</dbReference>
<name>A0A544W2X0_9MYCO</name>
<dbReference type="RefSeq" id="WP_142552050.1">
    <property type="nucleotide sequence ID" value="NZ_VIFX01000011.1"/>
</dbReference>
<dbReference type="Gene3D" id="2.60.40.3440">
    <property type="match status" value="1"/>
</dbReference>
<gene>
    <name evidence="1" type="ORF">D8S82_10520</name>
</gene>
<reference evidence="1 2" key="1">
    <citation type="submission" date="2018-10" db="EMBL/GenBank/DDBJ databases">
        <title>Draft genome of Mycobacterium hodleri strain B.</title>
        <authorList>
            <person name="Amande T.J."/>
            <person name="Mcgenity T.J."/>
        </authorList>
    </citation>
    <scope>NUCLEOTIDE SEQUENCE [LARGE SCALE GENOMIC DNA]</scope>
    <source>
        <strain evidence="1 2">B</strain>
    </source>
</reference>
<accession>A0A544W2X0</accession>
<organism evidence="1 2">
    <name type="scientific">Mycolicibacterium hodleri</name>
    <dbReference type="NCBI Taxonomy" id="49897"/>
    <lineage>
        <taxon>Bacteria</taxon>
        <taxon>Bacillati</taxon>
        <taxon>Actinomycetota</taxon>
        <taxon>Actinomycetes</taxon>
        <taxon>Mycobacteriales</taxon>
        <taxon>Mycobacteriaceae</taxon>
        <taxon>Mycolicibacterium</taxon>
    </lineage>
</organism>
<comment type="caution">
    <text evidence="1">The sequence shown here is derived from an EMBL/GenBank/DDBJ whole genome shotgun (WGS) entry which is preliminary data.</text>
</comment>
<dbReference type="AlphaFoldDB" id="A0A544W2X0"/>
<evidence type="ECO:0000313" key="1">
    <source>
        <dbReference type="EMBL" id="TQR86586.1"/>
    </source>
</evidence>
<dbReference type="Proteomes" id="UP000315759">
    <property type="component" value="Unassembled WGS sequence"/>
</dbReference>
<protein>
    <submittedName>
        <fullName evidence="1">Uncharacterized protein</fullName>
    </submittedName>
</protein>
<keyword evidence="2" id="KW-1185">Reference proteome</keyword>
<sequence length="284" mass="29426">MPTAPPGESPFAWALLAFVRRNFFNQSPDVTTVTVGQQSTTGVIKGRIGGVDPDELGKTIQIRASVYAGAPTPTGPGTPASDPNLILVGAYTNPAVLGTAPGDNWHAPAAVDNTVVYVDAADNYAVVYTGTETGQVTIDGLGTGGVHLEFTGNLFDDGKQEQSFATLRPDLGTGDLKGVTGTVHSVSTLNADGTANGVLTGTVQRPELRYVVVRGPGHGTVSVDEVTGAFTYTPDAGYAEQGGEDSFQVLVTDHRANLWQISKPFNGDPVQTVTLTVTPTAALV</sequence>
<evidence type="ECO:0000313" key="2">
    <source>
        <dbReference type="Proteomes" id="UP000315759"/>
    </source>
</evidence>